<accession>A0A1I5VQW1</accession>
<keyword evidence="7" id="KW-1185">Reference proteome</keyword>
<evidence type="ECO:0000256" key="1">
    <source>
        <dbReference type="ARBA" id="ARBA00009481"/>
    </source>
</evidence>
<gene>
    <name evidence="6" type="ORF">SAMN04488047_13424</name>
</gene>
<name>A0A1I5VQW1_9RHOB</name>
<reference evidence="6 7" key="1">
    <citation type="submission" date="2016-10" db="EMBL/GenBank/DDBJ databases">
        <authorList>
            <person name="de Groot N.N."/>
        </authorList>
    </citation>
    <scope>NUCLEOTIDE SEQUENCE [LARGE SCALE GENOMIC DNA]</scope>
    <source>
        <strain evidence="6 7">DSM 19547</strain>
    </source>
</reference>
<evidence type="ECO:0000256" key="2">
    <source>
        <dbReference type="ARBA" id="ARBA00022676"/>
    </source>
</evidence>
<evidence type="ECO:0000259" key="5">
    <source>
        <dbReference type="Pfam" id="PF13579"/>
    </source>
</evidence>
<dbReference type="EMBL" id="FOXA01000034">
    <property type="protein sequence ID" value="SFQ09842.1"/>
    <property type="molecule type" value="Genomic_DNA"/>
</dbReference>
<organism evidence="6 7">
    <name type="scientific">Tranquillimonas alkanivorans</name>
    <dbReference type="NCBI Taxonomy" id="441119"/>
    <lineage>
        <taxon>Bacteria</taxon>
        <taxon>Pseudomonadati</taxon>
        <taxon>Pseudomonadota</taxon>
        <taxon>Alphaproteobacteria</taxon>
        <taxon>Rhodobacterales</taxon>
        <taxon>Roseobacteraceae</taxon>
        <taxon>Tranquillimonas</taxon>
    </lineage>
</organism>
<dbReference type="AlphaFoldDB" id="A0A1I5VQW1"/>
<evidence type="ECO:0000313" key="6">
    <source>
        <dbReference type="EMBL" id="SFQ09842.1"/>
    </source>
</evidence>
<dbReference type="InterPro" id="IPR001296">
    <property type="entry name" value="Glyco_trans_1"/>
</dbReference>
<keyword evidence="3 6" id="KW-0808">Transferase</keyword>
<feature type="domain" description="Glycosyl transferase family 1" evidence="4">
    <location>
        <begin position="180"/>
        <end position="335"/>
    </location>
</feature>
<keyword evidence="2" id="KW-0328">Glycosyltransferase</keyword>
<dbReference type="OrthoDB" id="9807414at2"/>
<proteinExistence type="inferred from homology"/>
<dbReference type="PANTHER" id="PTHR12526">
    <property type="entry name" value="GLYCOSYLTRANSFERASE"/>
    <property type="match status" value="1"/>
</dbReference>
<comment type="similarity">
    <text evidence="1">Belongs to the glycosyltransferase group 1 family. Glycosyltransferase 4 subfamily.</text>
</comment>
<evidence type="ECO:0000259" key="4">
    <source>
        <dbReference type="Pfam" id="PF00534"/>
    </source>
</evidence>
<sequence length="372" mass="40584">MTRPVVPVRHYGPGGLESGGGIGRFIGYVVNEVAKEGVRHLVVDTRGPRWSPLTSPLRLLAALAVMVQDRLVAPERIHHIHVAGRGSTLRKLILTAAARRLGCQHVLHLHDYDYASELERHSPRLRSMVRTMFRGADAVVVLGLNDRRLVIETLDVAADQVAVLNNCVPDPGDCTKAARGAPLILFLGRLSQRKGVPDLLAALARPEMTALAWRAVLAGDGDVAHYRSSVESLELKDRVELPGWLDEEHTAHFLRSADILVLPSHAEGMSMAVLEGLAHGLAVITTRVGAHEEVITDGSTGVFVPVGDAASLSSALAGLIRDGKRRDALSRAARTHFLRRFSMTVYMPLLKDVYDKVRERRRREATTSGARA</sequence>
<evidence type="ECO:0000256" key="3">
    <source>
        <dbReference type="ARBA" id="ARBA00022679"/>
    </source>
</evidence>
<dbReference type="Gene3D" id="3.40.50.2000">
    <property type="entry name" value="Glycogen Phosphorylase B"/>
    <property type="match status" value="2"/>
</dbReference>
<dbReference type="Pfam" id="PF13579">
    <property type="entry name" value="Glyco_trans_4_4"/>
    <property type="match status" value="1"/>
</dbReference>
<dbReference type="PANTHER" id="PTHR12526:SF640">
    <property type="entry name" value="COLANIC ACID BIOSYNTHESIS GLYCOSYLTRANSFERASE WCAL-RELATED"/>
    <property type="match status" value="1"/>
</dbReference>
<feature type="domain" description="Glycosyltransferase subfamily 4-like N-terminal" evidence="5">
    <location>
        <begin position="33"/>
        <end position="166"/>
    </location>
</feature>
<protein>
    <submittedName>
        <fullName evidence="6">Glycosyltransferase involved in cell wall bisynthesis</fullName>
    </submittedName>
</protein>
<dbReference type="SUPFAM" id="SSF53756">
    <property type="entry name" value="UDP-Glycosyltransferase/glycogen phosphorylase"/>
    <property type="match status" value="1"/>
</dbReference>
<dbReference type="Pfam" id="PF00534">
    <property type="entry name" value="Glycos_transf_1"/>
    <property type="match status" value="1"/>
</dbReference>
<dbReference type="InterPro" id="IPR028098">
    <property type="entry name" value="Glyco_trans_4-like_N"/>
</dbReference>
<dbReference type="RefSeq" id="WP_093425365.1">
    <property type="nucleotide sequence ID" value="NZ_FOXA01000034.1"/>
</dbReference>
<dbReference type="STRING" id="441119.SAMN04488047_13424"/>
<dbReference type="CDD" id="cd03801">
    <property type="entry name" value="GT4_PimA-like"/>
    <property type="match status" value="1"/>
</dbReference>
<dbReference type="Proteomes" id="UP000199356">
    <property type="component" value="Unassembled WGS sequence"/>
</dbReference>
<evidence type="ECO:0000313" key="7">
    <source>
        <dbReference type="Proteomes" id="UP000199356"/>
    </source>
</evidence>
<dbReference type="GO" id="GO:0016757">
    <property type="term" value="F:glycosyltransferase activity"/>
    <property type="evidence" value="ECO:0007669"/>
    <property type="project" value="UniProtKB-KW"/>
</dbReference>